<comment type="caution">
    <text evidence="1">The sequence shown here is derived from an EMBL/GenBank/DDBJ whole genome shotgun (WGS) entry which is preliminary data.</text>
</comment>
<name>A0A932GPA3_UNCTE</name>
<sequence length="413" mass="47036">MKPGERALLVVNSFYDQAVVDAIVQAIRKLPGKVDLISVDMGPDRPLNYTDELLGFMHNCPGVPEVNEVRQWIERVRWAEEVAERGEYDILIHTLGGSLPAKKFRYGGIPWTSREVFPAADFPYEVWDAINHRAWDQIWNKGRGGKVRLTDPEGTDITFTFPEESYDLNRYAQTKSLPLFQEKPFFGHLFGRPTPPYERSSEDASGVVAGTINHISSPFPRIKLHIEGGKAVRIEEGGKYGDAWRELLDIGKKIRYPEYPSEGLFWWWELAIGTNPKMRRPSNAFMLSGAGALSERLRSGIIHIGIGTVLYGPSENWAEEKKHPYGHMHVHLLFPTYEIICRDGKRIKVVDNGHLTALDDPEVVALAAKYGDPKEILREEWIPPVPGISVPGDYWQDYAREPRDWLDKHKEVI</sequence>
<proteinExistence type="predicted"/>
<dbReference type="EMBL" id="JACPSX010000109">
    <property type="protein sequence ID" value="MBI3014654.1"/>
    <property type="molecule type" value="Genomic_DNA"/>
</dbReference>
<protein>
    <submittedName>
        <fullName evidence="1">Uncharacterized protein</fullName>
    </submittedName>
</protein>
<accession>A0A932GPA3</accession>
<reference evidence="1" key="1">
    <citation type="submission" date="2020-07" db="EMBL/GenBank/DDBJ databases">
        <title>Huge and variable diversity of episymbiotic CPR bacteria and DPANN archaea in groundwater ecosystems.</title>
        <authorList>
            <person name="He C.Y."/>
            <person name="Keren R."/>
            <person name="Whittaker M."/>
            <person name="Farag I.F."/>
            <person name="Doudna J."/>
            <person name="Cate J.H.D."/>
            <person name="Banfield J.F."/>
        </authorList>
    </citation>
    <scope>NUCLEOTIDE SEQUENCE</scope>
    <source>
        <strain evidence="1">NC_groundwater_717_Ag_S-0.2um_59_8</strain>
    </source>
</reference>
<organism evidence="1 2">
    <name type="scientific">Tectimicrobiota bacterium</name>
    <dbReference type="NCBI Taxonomy" id="2528274"/>
    <lineage>
        <taxon>Bacteria</taxon>
        <taxon>Pseudomonadati</taxon>
        <taxon>Nitrospinota/Tectimicrobiota group</taxon>
        <taxon>Candidatus Tectimicrobiota</taxon>
    </lineage>
</organism>
<evidence type="ECO:0000313" key="2">
    <source>
        <dbReference type="Proteomes" id="UP000741360"/>
    </source>
</evidence>
<dbReference type="AlphaFoldDB" id="A0A932GPA3"/>
<gene>
    <name evidence="1" type="ORF">HYY65_06260</name>
</gene>
<dbReference type="Proteomes" id="UP000741360">
    <property type="component" value="Unassembled WGS sequence"/>
</dbReference>
<evidence type="ECO:0000313" key="1">
    <source>
        <dbReference type="EMBL" id="MBI3014654.1"/>
    </source>
</evidence>